<evidence type="ECO:0000313" key="2">
    <source>
        <dbReference type="Proteomes" id="UP001500002"/>
    </source>
</evidence>
<sequence length="45" mass="5135">MIDSQALNRAIEIFGGQLTERDAKIDSFRVDDGWDYPRSTAMTSR</sequence>
<keyword evidence="2" id="KW-1185">Reference proteome</keyword>
<dbReference type="Proteomes" id="UP001500002">
    <property type="component" value="Unassembled WGS sequence"/>
</dbReference>
<name>A0ABN2M203_9MICO</name>
<proteinExistence type="predicted"/>
<gene>
    <name evidence="1" type="ORF">GCM10009749_13520</name>
</gene>
<organism evidence="1 2">
    <name type="scientific">Agromyces neolithicus</name>
    <dbReference type="NCBI Taxonomy" id="269420"/>
    <lineage>
        <taxon>Bacteria</taxon>
        <taxon>Bacillati</taxon>
        <taxon>Actinomycetota</taxon>
        <taxon>Actinomycetes</taxon>
        <taxon>Micrococcales</taxon>
        <taxon>Microbacteriaceae</taxon>
        <taxon>Agromyces</taxon>
    </lineage>
</organism>
<comment type="caution">
    <text evidence="1">The sequence shown here is derived from an EMBL/GenBank/DDBJ whole genome shotgun (WGS) entry which is preliminary data.</text>
</comment>
<evidence type="ECO:0000313" key="1">
    <source>
        <dbReference type="EMBL" id="GAA1806564.1"/>
    </source>
</evidence>
<dbReference type="RefSeq" id="WP_344294749.1">
    <property type="nucleotide sequence ID" value="NZ_BAAANJ010000004.1"/>
</dbReference>
<accession>A0ABN2M203</accession>
<reference evidence="1 2" key="1">
    <citation type="journal article" date="2019" name="Int. J. Syst. Evol. Microbiol.">
        <title>The Global Catalogue of Microorganisms (GCM) 10K type strain sequencing project: providing services to taxonomists for standard genome sequencing and annotation.</title>
        <authorList>
            <consortium name="The Broad Institute Genomics Platform"/>
            <consortium name="The Broad Institute Genome Sequencing Center for Infectious Disease"/>
            <person name="Wu L."/>
            <person name="Ma J."/>
        </authorList>
    </citation>
    <scope>NUCLEOTIDE SEQUENCE [LARGE SCALE GENOMIC DNA]</scope>
    <source>
        <strain evidence="1 2">JCM 14322</strain>
    </source>
</reference>
<protein>
    <submittedName>
        <fullName evidence="1">Uncharacterized protein</fullName>
    </submittedName>
</protein>
<dbReference type="EMBL" id="BAAANJ010000004">
    <property type="protein sequence ID" value="GAA1806564.1"/>
    <property type="molecule type" value="Genomic_DNA"/>
</dbReference>